<dbReference type="CDD" id="cd04179">
    <property type="entry name" value="DPM_DPG-synthase_like"/>
    <property type="match status" value="1"/>
</dbReference>
<dbReference type="KEGG" id="srub:C2R22_15400"/>
<name>A0A2I8VLP3_9EURY</name>
<dbReference type="OrthoDB" id="11098at2157"/>
<dbReference type="Proteomes" id="UP000236584">
    <property type="component" value="Chromosome"/>
</dbReference>
<dbReference type="InterPro" id="IPR050256">
    <property type="entry name" value="Glycosyltransferase_2"/>
</dbReference>
<dbReference type="Gene3D" id="3.90.550.10">
    <property type="entry name" value="Spore Coat Polysaccharide Biosynthesis Protein SpsA, Chain A"/>
    <property type="match status" value="1"/>
</dbReference>
<evidence type="ECO:0000256" key="2">
    <source>
        <dbReference type="SAM" id="Phobius"/>
    </source>
</evidence>
<feature type="region of interest" description="Disordered" evidence="1">
    <location>
        <begin position="1"/>
        <end position="51"/>
    </location>
</feature>
<reference evidence="4 5" key="1">
    <citation type="submission" date="2018-01" db="EMBL/GenBank/DDBJ databases">
        <title>Complete genome sequence of Salinigranum rubrum GX10T, an extremely halophilic archaeon isolated from a marine solar saltern.</title>
        <authorList>
            <person name="Han S."/>
        </authorList>
    </citation>
    <scope>NUCLEOTIDE SEQUENCE [LARGE SCALE GENOMIC DNA]</scope>
    <source>
        <strain evidence="4 5">GX10</strain>
    </source>
</reference>
<organism evidence="4 5">
    <name type="scientific">Salinigranum rubrum</name>
    <dbReference type="NCBI Taxonomy" id="755307"/>
    <lineage>
        <taxon>Archaea</taxon>
        <taxon>Methanobacteriati</taxon>
        <taxon>Methanobacteriota</taxon>
        <taxon>Stenosarchaea group</taxon>
        <taxon>Halobacteria</taxon>
        <taxon>Halobacteriales</taxon>
        <taxon>Haloferacaceae</taxon>
        <taxon>Salinigranum</taxon>
    </lineage>
</organism>
<dbReference type="RefSeq" id="WP_103426541.1">
    <property type="nucleotide sequence ID" value="NZ_CP026309.1"/>
</dbReference>
<accession>A0A2I8VLP3</accession>
<dbReference type="EMBL" id="CP026309">
    <property type="protein sequence ID" value="AUV82852.1"/>
    <property type="molecule type" value="Genomic_DNA"/>
</dbReference>
<keyword evidence="4" id="KW-0808">Transferase</keyword>
<protein>
    <submittedName>
        <fullName evidence="4">Glycosyltransferase family 2 protein</fullName>
    </submittedName>
</protein>
<evidence type="ECO:0000313" key="5">
    <source>
        <dbReference type="Proteomes" id="UP000236584"/>
    </source>
</evidence>
<evidence type="ECO:0000259" key="3">
    <source>
        <dbReference type="Pfam" id="PF00535"/>
    </source>
</evidence>
<sequence>MSPDVTESAASISTAEPSTLSGSSPNRTPPNRTASTSRPRYGGASDDTPDDVGVVVAMPAYNEEGTVGAVVDAVRPHADLVLVVDDGSDDDTAAEAARTGALVIRHPTNRGYGGALKTIFVEAAAREANHLVVIDADGQHTVSDIPRLVATQVETGANVVIGSRFVEGAATDAPLYRRFGLWVINTLTNLSLGTYRSSQRLSDAQSGFRAYDALVTRSLAADETIGDCMAASLDILYHVHRNGYTTAEVGTTITYDVDHASSQNPITQGFDLLSAIATTTVRDRPLLALGFPGVAVALLGLFVSFFLLAPAASLGLVAALSLVTLSGVGLCGLGFHRHRSTRPSRAGGSVSPSGSGSPHTLPED</sequence>
<keyword evidence="2" id="KW-0472">Membrane</keyword>
<gene>
    <name evidence="4" type="ORF">C2R22_15400</name>
</gene>
<dbReference type="GeneID" id="35593506"/>
<feature type="compositionally biased region" description="Low complexity" evidence="1">
    <location>
        <begin position="343"/>
        <end position="358"/>
    </location>
</feature>
<keyword evidence="2" id="KW-0812">Transmembrane</keyword>
<keyword evidence="5" id="KW-1185">Reference proteome</keyword>
<dbReference type="SUPFAM" id="SSF53448">
    <property type="entry name" value="Nucleotide-diphospho-sugar transferases"/>
    <property type="match status" value="1"/>
</dbReference>
<evidence type="ECO:0000256" key="1">
    <source>
        <dbReference type="SAM" id="MobiDB-lite"/>
    </source>
</evidence>
<dbReference type="InterPro" id="IPR001173">
    <property type="entry name" value="Glyco_trans_2-like"/>
</dbReference>
<dbReference type="PANTHER" id="PTHR48090">
    <property type="entry name" value="UNDECAPRENYL-PHOSPHATE 4-DEOXY-4-FORMAMIDO-L-ARABINOSE TRANSFERASE-RELATED"/>
    <property type="match status" value="1"/>
</dbReference>
<dbReference type="Pfam" id="PF00535">
    <property type="entry name" value="Glycos_transf_2"/>
    <property type="match status" value="1"/>
</dbReference>
<dbReference type="InterPro" id="IPR029044">
    <property type="entry name" value="Nucleotide-diphossugar_trans"/>
</dbReference>
<feature type="transmembrane region" description="Helical" evidence="2">
    <location>
        <begin position="286"/>
        <end position="308"/>
    </location>
</feature>
<feature type="domain" description="Glycosyltransferase 2-like" evidence="3">
    <location>
        <begin position="56"/>
        <end position="178"/>
    </location>
</feature>
<feature type="region of interest" description="Disordered" evidence="1">
    <location>
        <begin position="339"/>
        <end position="364"/>
    </location>
</feature>
<feature type="compositionally biased region" description="Polar residues" evidence="1">
    <location>
        <begin position="8"/>
        <end position="38"/>
    </location>
</feature>
<proteinExistence type="predicted"/>
<evidence type="ECO:0000313" key="4">
    <source>
        <dbReference type="EMBL" id="AUV82852.1"/>
    </source>
</evidence>
<keyword evidence="2" id="KW-1133">Transmembrane helix</keyword>
<dbReference type="GO" id="GO:0016740">
    <property type="term" value="F:transferase activity"/>
    <property type="evidence" value="ECO:0007669"/>
    <property type="project" value="UniProtKB-KW"/>
</dbReference>
<dbReference type="AlphaFoldDB" id="A0A2I8VLP3"/>
<feature type="transmembrane region" description="Helical" evidence="2">
    <location>
        <begin position="314"/>
        <end position="335"/>
    </location>
</feature>
<dbReference type="PANTHER" id="PTHR48090:SF6">
    <property type="entry name" value="SLR5056 PROTEIN"/>
    <property type="match status" value="1"/>
</dbReference>